<evidence type="ECO:0000313" key="1">
    <source>
        <dbReference type="EMBL" id="QDT61032.1"/>
    </source>
</evidence>
<dbReference type="EMBL" id="CP036272">
    <property type="protein sequence ID" value="QDT61032.1"/>
    <property type="molecule type" value="Genomic_DNA"/>
</dbReference>
<gene>
    <name evidence="1" type="ORF">SV7mr_35620</name>
</gene>
<accession>A0A517SY59</accession>
<proteinExistence type="predicted"/>
<sequence length="100" mass="11183">MKPAILWRQRASFTLKGFTFGLIESIQSTFSLFFAKPSKSTRLSTDTVFWEGFITSCVVCTGLNLEGGLPIEPLLVGGFEMSKFVWRSDLLQQWPNGSQA</sequence>
<evidence type="ECO:0000313" key="2">
    <source>
        <dbReference type="Proteomes" id="UP000315003"/>
    </source>
</evidence>
<organism evidence="1 2">
    <name type="scientific">Stieleria bergensis</name>
    <dbReference type="NCBI Taxonomy" id="2528025"/>
    <lineage>
        <taxon>Bacteria</taxon>
        <taxon>Pseudomonadati</taxon>
        <taxon>Planctomycetota</taxon>
        <taxon>Planctomycetia</taxon>
        <taxon>Pirellulales</taxon>
        <taxon>Pirellulaceae</taxon>
        <taxon>Stieleria</taxon>
    </lineage>
</organism>
<reference evidence="1 2" key="1">
    <citation type="submission" date="2019-02" db="EMBL/GenBank/DDBJ databases">
        <title>Deep-cultivation of Planctomycetes and their phenomic and genomic characterization uncovers novel biology.</title>
        <authorList>
            <person name="Wiegand S."/>
            <person name="Jogler M."/>
            <person name="Boedeker C."/>
            <person name="Pinto D."/>
            <person name="Vollmers J."/>
            <person name="Rivas-Marin E."/>
            <person name="Kohn T."/>
            <person name="Peeters S.H."/>
            <person name="Heuer A."/>
            <person name="Rast P."/>
            <person name="Oberbeckmann S."/>
            <person name="Bunk B."/>
            <person name="Jeske O."/>
            <person name="Meyerdierks A."/>
            <person name="Storesund J.E."/>
            <person name="Kallscheuer N."/>
            <person name="Luecker S."/>
            <person name="Lage O.M."/>
            <person name="Pohl T."/>
            <person name="Merkel B.J."/>
            <person name="Hornburger P."/>
            <person name="Mueller R.-W."/>
            <person name="Bruemmer F."/>
            <person name="Labrenz M."/>
            <person name="Spormann A.M."/>
            <person name="Op den Camp H."/>
            <person name="Overmann J."/>
            <person name="Amann R."/>
            <person name="Jetten M.S.M."/>
            <person name="Mascher T."/>
            <person name="Medema M.H."/>
            <person name="Devos D.P."/>
            <person name="Kaster A.-K."/>
            <person name="Ovreas L."/>
            <person name="Rohde M."/>
            <person name="Galperin M.Y."/>
            <person name="Jogler C."/>
        </authorList>
    </citation>
    <scope>NUCLEOTIDE SEQUENCE [LARGE SCALE GENOMIC DNA]</scope>
    <source>
        <strain evidence="1 2">SV_7m_r</strain>
    </source>
</reference>
<keyword evidence="2" id="KW-1185">Reference proteome</keyword>
<dbReference type="Proteomes" id="UP000315003">
    <property type="component" value="Chromosome"/>
</dbReference>
<dbReference type="AlphaFoldDB" id="A0A517SY59"/>
<protein>
    <submittedName>
        <fullName evidence="1">Uncharacterized protein</fullName>
    </submittedName>
</protein>
<name>A0A517SY59_9BACT</name>